<keyword evidence="7" id="KW-1185">Reference proteome</keyword>
<keyword evidence="3" id="KW-0963">Cytoplasm</keyword>
<evidence type="ECO:0000313" key="7">
    <source>
        <dbReference type="Proteomes" id="UP000316079"/>
    </source>
</evidence>
<dbReference type="Pfam" id="PF14811">
    <property type="entry name" value="TPD"/>
    <property type="match status" value="1"/>
</dbReference>
<name>A0A553NGQ2_9TELE</name>
<comment type="caution">
    <text evidence="6">The sequence shown here is derived from an EMBL/GenBank/DDBJ whole genome shotgun (WGS) entry which is preliminary data.</text>
</comment>
<proteinExistence type="predicted"/>
<gene>
    <name evidence="6" type="ORF">DNTS_003134</name>
</gene>
<dbReference type="AlphaFoldDB" id="A0A553NGQ2"/>
<organism evidence="6 7">
    <name type="scientific">Danionella cerebrum</name>
    <dbReference type="NCBI Taxonomy" id="2873325"/>
    <lineage>
        <taxon>Eukaryota</taxon>
        <taxon>Metazoa</taxon>
        <taxon>Chordata</taxon>
        <taxon>Craniata</taxon>
        <taxon>Vertebrata</taxon>
        <taxon>Euteleostomi</taxon>
        <taxon>Actinopterygii</taxon>
        <taxon>Neopterygii</taxon>
        <taxon>Teleostei</taxon>
        <taxon>Ostariophysi</taxon>
        <taxon>Cypriniformes</taxon>
        <taxon>Danionidae</taxon>
        <taxon>Danioninae</taxon>
        <taxon>Danionella</taxon>
    </lineage>
</organism>
<dbReference type="Proteomes" id="UP000316079">
    <property type="component" value="Unassembled WGS sequence"/>
</dbReference>
<evidence type="ECO:0000256" key="5">
    <source>
        <dbReference type="ARBA" id="ARBA00023480"/>
    </source>
</evidence>
<evidence type="ECO:0000313" key="6">
    <source>
        <dbReference type="EMBL" id="TRY64578.1"/>
    </source>
</evidence>
<dbReference type="STRING" id="623744.A0A553NGQ2"/>
<dbReference type="GO" id="GO:0005634">
    <property type="term" value="C:nucleus"/>
    <property type="evidence" value="ECO:0007669"/>
    <property type="project" value="UniProtKB-SubCell"/>
</dbReference>
<dbReference type="EMBL" id="SRMA01026987">
    <property type="protein sequence ID" value="TRY64578.1"/>
    <property type="molecule type" value="Genomic_DNA"/>
</dbReference>
<evidence type="ECO:0000256" key="1">
    <source>
        <dbReference type="ARBA" id="ARBA00004123"/>
    </source>
</evidence>
<sequence length="187" mass="21149">MLRQPGFGPGLVIFWFGFISELDCHRERGILLMDGFPTRIVTLSPVQPGAGDFLFHLPMQLLERLVESVLFLLTLGMKATVLLERNRFQKRRNNDPSSGEQCDDTQQLQKCFSASCPSPEFFSLSNDALQSFLFLGDSSKDKLPVWAISAALRSLTYGIIALFIEMLELKNTPCLCVSEKKNIVVWW</sequence>
<accession>A0A553NGQ2</accession>
<dbReference type="InterPro" id="IPR029404">
    <property type="entry name" value="CDIN1"/>
</dbReference>
<dbReference type="PANTHER" id="PTHR31661:SF1">
    <property type="entry name" value="CDAN1-INTERACTING NUCLEASE 1"/>
    <property type="match status" value="1"/>
</dbReference>
<evidence type="ECO:0000256" key="3">
    <source>
        <dbReference type="ARBA" id="ARBA00022490"/>
    </source>
</evidence>
<evidence type="ECO:0000256" key="4">
    <source>
        <dbReference type="ARBA" id="ARBA00023242"/>
    </source>
</evidence>
<comment type="subcellular location">
    <subcellularLocation>
        <location evidence="2">Cytoplasm</location>
    </subcellularLocation>
    <subcellularLocation>
        <location evidence="1">Nucleus</location>
    </subcellularLocation>
</comment>
<dbReference type="PANTHER" id="PTHR31661">
    <property type="entry name" value="SIMILAR TO CDNA SEQUENCE BC052040"/>
    <property type="match status" value="1"/>
</dbReference>
<evidence type="ECO:0000256" key="2">
    <source>
        <dbReference type="ARBA" id="ARBA00004496"/>
    </source>
</evidence>
<protein>
    <recommendedName>
        <fullName evidence="5">CDAN1-interacting nuclease 1</fullName>
    </recommendedName>
</protein>
<dbReference type="GO" id="GO:0005737">
    <property type="term" value="C:cytoplasm"/>
    <property type="evidence" value="ECO:0007669"/>
    <property type="project" value="UniProtKB-SubCell"/>
</dbReference>
<reference evidence="6 7" key="1">
    <citation type="journal article" date="2019" name="Sci. Data">
        <title>Hybrid genome assembly and annotation of Danionella translucida.</title>
        <authorList>
            <person name="Kadobianskyi M."/>
            <person name="Schulze L."/>
            <person name="Schuelke M."/>
            <person name="Judkewitz B."/>
        </authorList>
    </citation>
    <scope>NUCLEOTIDE SEQUENCE [LARGE SCALE GENOMIC DNA]</scope>
    <source>
        <strain evidence="6 7">Bolton</strain>
    </source>
</reference>
<dbReference type="OrthoDB" id="1272at2759"/>
<keyword evidence="4" id="KW-0539">Nucleus</keyword>